<dbReference type="Gene3D" id="3.40.1280.10">
    <property type="match status" value="1"/>
</dbReference>
<dbReference type="InterPro" id="IPR029028">
    <property type="entry name" value="Alpha/beta_knot_MTases"/>
</dbReference>
<proteinExistence type="inferred from homology"/>
<dbReference type="InterPro" id="IPR006700">
    <property type="entry name" value="RsmE"/>
</dbReference>
<evidence type="ECO:0000256" key="2">
    <source>
        <dbReference type="ARBA" id="ARBA00005528"/>
    </source>
</evidence>
<dbReference type="SUPFAM" id="SSF88697">
    <property type="entry name" value="PUA domain-like"/>
    <property type="match status" value="1"/>
</dbReference>
<evidence type="ECO:0000256" key="3">
    <source>
        <dbReference type="ARBA" id="ARBA00012328"/>
    </source>
</evidence>
<evidence type="ECO:0000256" key="1">
    <source>
        <dbReference type="ARBA" id="ARBA00004496"/>
    </source>
</evidence>
<dbReference type="SUPFAM" id="SSF75217">
    <property type="entry name" value="alpha/beta knot"/>
    <property type="match status" value="1"/>
</dbReference>
<keyword evidence="6 12" id="KW-0698">rRNA processing</keyword>
<dbReference type="EMBL" id="QOVF01000011">
    <property type="protein sequence ID" value="KAA0690147.1"/>
    <property type="molecule type" value="Genomic_DNA"/>
</dbReference>
<dbReference type="GO" id="GO:0070042">
    <property type="term" value="F:rRNA (uridine-N3-)-methyltransferase activity"/>
    <property type="evidence" value="ECO:0007669"/>
    <property type="project" value="TreeGrafter"/>
</dbReference>
<dbReference type="NCBIfam" id="TIGR00046">
    <property type="entry name" value="RsmE family RNA methyltransferase"/>
    <property type="match status" value="1"/>
</dbReference>
<evidence type="ECO:0000256" key="7">
    <source>
        <dbReference type="ARBA" id="ARBA00022603"/>
    </source>
</evidence>
<dbReference type="RefSeq" id="WP_149334607.1">
    <property type="nucleotide sequence ID" value="NZ_QOVF01000011.1"/>
</dbReference>
<protein>
    <recommendedName>
        <fullName evidence="4 12">Ribosomal RNA small subunit methyltransferase E</fullName>
        <ecNumber evidence="3 12">2.1.1.193</ecNumber>
    </recommendedName>
</protein>
<organism evidence="15 16">
    <name type="scientific">Halopseudomonas laoshanensis</name>
    <dbReference type="NCBI Taxonomy" id="2268758"/>
    <lineage>
        <taxon>Bacteria</taxon>
        <taxon>Pseudomonadati</taxon>
        <taxon>Pseudomonadota</taxon>
        <taxon>Gammaproteobacteria</taxon>
        <taxon>Pseudomonadales</taxon>
        <taxon>Pseudomonadaceae</taxon>
        <taxon>Halopseudomonas</taxon>
    </lineage>
</organism>
<dbReference type="Gene3D" id="2.40.240.20">
    <property type="entry name" value="Hypothetical PUA domain-like, domain 1"/>
    <property type="match status" value="1"/>
</dbReference>
<evidence type="ECO:0000256" key="5">
    <source>
        <dbReference type="ARBA" id="ARBA00022490"/>
    </source>
</evidence>
<evidence type="ECO:0000259" key="14">
    <source>
        <dbReference type="Pfam" id="PF20260"/>
    </source>
</evidence>
<dbReference type="InterPro" id="IPR046887">
    <property type="entry name" value="RsmE_PUA-like"/>
</dbReference>
<feature type="domain" description="Ribosomal RNA small subunit methyltransferase E PUA-like" evidence="14">
    <location>
        <begin position="19"/>
        <end position="65"/>
    </location>
</feature>
<evidence type="ECO:0000256" key="12">
    <source>
        <dbReference type="PIRNR" id="PIRNR015601"/>
    </source>
</evidence>
<evidence type="ECO:0000256" key="8">
    <source>
        <dbReference type="ARBA" id="ARBA00022679"/>
    </source>
</evidence>
<dbReference type="InterPro" id="IPR046886">
    <property type="entry name" value="RsmE_MTase_dom"/>
</dbReference>
<name>A0A7V7GM80_9GAMM</name>
<evidence type="ECO:0000259" key="13">
    <source>
        <dbReference type="Pfam" id="PF04452"/>
    </source>
</evidence>
<keyword evidence="16" id="KW-1185">Reference proteome</keyword>
<feature type="domain" description="Ribosomal RNA small subunit methyltransferase E methyltransferase" evidence="13">
    <location>
        <begin position="74"/>
        <end position="234"/>
    </location>
</feature>
<keyword evidence="8 12" id="KW-0808">Transferase</keyword>
<sequence length="241" mass="26446">MRVSRFYLDAALAEGDRLLEDNLAHYVGRVLRLTPGAPVQIFNGSGQEWPGEVLAVSKREVKVRLSAAIDGMPESALRVHLGQAMSRGERMDWAIQKAVELGVSEITPLFTERCEVKLQGERADKRQAHWQQIAVSACEQCGRSVVPLIHPPVALSSWLGALTSDLKLVLHHRTEQNLQSLARPEQLALLIGPEGGLSADEITLAENSGFQAARFGPRVLRTETAPVVALSMAQYLWGDLQ</sequence>
<comment type="caution">
    <text evidence="15">The sequence shown here is derived from an EMBL/GenBank/DDBJ whole genome shotgun (WGS) entry which is preliminary data.</text>
</comment>
<dbReference type="PIRSF" id="PIRSF015601">
    <property type="entry name" value="MTase_slr0722"/>
    <property type="match status" value="1"/>
</dbReference>
<dbReference type="Proteomes" id="UP000463138">
    <property type="component" value="Unassembled WGS sequence"/>
</dbReference>
<keyword evidence="7 12" id="KW-0489">Methyltransferase</keyword>
<dbReference type="OrthoDB" id="9815641at2"/>
<evidence type="ECO:0000256" key="6">
    <source>
        <dbReference type="ARBA" id="ARBA00022552"/>
    </source>
</evidence>
<dbReference type="PANTHER" id="PTHR30027:SF3">
    <property type="entry name" value="16S RRNA (URACIL(1498)-N(3))-METHYLTRANSFERASE"/>
    <property type="match status" value="1"/>
</dbReference>
<keyword evidence="9 12" id="KW-0949">S-adenosyl-L-methionine</keyword>
<evidence type="ECO:0000313" key="16">
    <source>
        <dbReference type="Proteomes" id="UP000463138"/>
    </source>
</evidence>
<evidence type="ECO:0000256" key="11">
    <source>
        <dbReference type="ARBA" id="ARBA00047944"/>
    </source>
</evidence>
<dbReference type="InterPro" id="IPR015947">
    <property type="entry name" value="PUA-like_sf"/>
</dbReference>
<keyword evidence="5 12" id="KW-0963">Cytoplasm</keyword>
<gene>
    <name evidence="15" type="ORF">DT594_18540</name>
</gene>
<dbReference type="EC" id="2.1.1.193" evidence="3 12"/>
<dbReference type="NCBIfam" id="NF008692">
    <property type="entry name" value="PRK11713.1-5"/>
    <property type="match status" value="1"/>
</dbReference>
<reference evidence="15 16" key="1">
    <citation type="submission" date="2018-07" db="EMBL/GenBank/DDBJ databases">
        <title>Pseudomonas laoshanensis sp. nov., isolated from soil.</title>
        <authorList>
            <person name="Sun J."/>
            <person name="Yu L."/>
            <person name="Wang M."/>
            <person name="Zhang C."/>
        </authorList>
    </citation>
    <scope>NUCLEOTIDE SEQUENCE [LARGE SCALE GENOMIC DNA]</scope>
    <source>
        <strain evidence="15 16">Y22</strain>
    </source>
</reference>
<comment type="subcellular location">
    <subcellularLocation>
        <location evidence="1 12">Cytoplasm</location>
    </subcellularLocation>
</comment>
<dbReference type="PANTHER" id="PTHR30027">
    <property type="entry name" value="RIBOSOMAL RNA SMALL SUBUNIT METHYLTRANSFERASE E"/>
    <property type="match status" value="1"/>
</dbReference>
<comment type="catalytic activity">
    <reaction evidence="11 12">
        <text>uridine(1498) in 16S rRNA + S-adenosyl-L-methionine = N(3)-methyluridine(1498) in 16S rRNA + S-adenosyl-L-homocysteine + H(+)</text>
        <dbReference type="Rhea" id="RHEA:42920"/>
        <dbReference type="Rhea" id="RHEA-COMP:10283"/>
        <dbReference type="Rhea" id="RHEA-COMP:10284"/>
        <dbReference type="ChEBI" id="CHEBI:15378"/>
        <dbReference type="ChEBI" id="CHEBI:57856"/>
        <dbReference type="ChEBI" id="CHEBI:59789"/>
        <dbReference type="ChEBI" id="CHEBI:65315"/>
        <dbReference type="ChEBI" id="CHEBI:74502"/>
        <dbReference type="EC" id="2.1.1.193"/>
    </reaction>
</comment>
<comment type="function">
    <text evidence="10 12">Specifically methylates the N3 position of the uracil ring of uridine 1498 (m3U1498) in 16S rRNA. Acts on the fully assembled 30S ribosomal subunit.</text>
</comment>
<dbReference type="Pfam" id="PF20260">
    <property type="entry name" value="PUA_4"/>
    <property type="match status" value="1"/>
</dbReference>
<evidence type="ECO:0000313" key="15">
    <source>
        <dbReference type="EMBL" id="KAA0690147.1"/>
    </source>
</evidence>
<comment type="similarity">
    <text evidence="2 12">Belongs to the RNA methyltransferase RsmE family.</text>
</comment>
<dbReference type="GO" id="GO:0005737">
    <property type="term" value="C:cytoplasm"/>
    <property type="evidence" value="ECO:0007669"/>
    <property type="project" value="UniProtKB-SubCell"/>
</dbReference>
<dbReference type="Pfam" id="PF04452">
    <property type="entry name" value="Methyltrans_RNA"/>
    <property type="match status" value="1"/>
</dbReference>
<dbReference type="CDD" id="cd18084">
    <property type="entry name" value="RsmE-like"/>
    <property type="match status" value="1"/>
</dbReference>
<evidence type="ECO:0000256" key="10">
    <source>
        <dbReference type="ARBA" id="ARBA00025699"/>
    </source>
</evidence>
<dbReference type="InterPro" id="IPR029026">
    <property type="entry name" value="tRNA_m1G_MTases_N"/>
</dbReference>
<evidence type="ECO:0000256" key="9">
    <source>
        <dbReference type="ARBA" id="ARBA00022691"/>
    </source>
</evidence>
<evidence type="ECO:0000256" key="4">
    <source>
        <dbReference type="ARBA" id="ARBA00013673"/>
    </source>
</evidence>
<dbReference type="AlphaFoldDB" id="A0A7V7GM80"/>
<accession>A0A7V7GM80</accession>
<dbReference type="GO" id="GO:0070475">
    <property type="term" value="P:rRNA base methylation"/>
    <property type="evidence" value="ECO:0007669"/>
    <property type="project" value="TreeGrafter"/>
</dbReference>